<comment type="caution">
    <text evidence="2">The sequence shown here is derived from an EMBL/GenBank/DDBJ whole genome shotgun (WGS) entry which is preliminary data.</text>
</comment>
<name>A0A6L5YUQ1_9RHOB</name>
<dbReference type="Gene3D" id="3.40.50.410">
    <property type="entry name" value="von Willebrand factor, type A domain"/>
    <property type="match status" value="1"/>
</dbReference>
<evidence type="ECO:0000313" key="2">
    <source>
        <dbReference type="EMBL" id="MSU87997.1"/>
    </source>
</evidence>
<proteinExistence type="predicted"/>
<evidence type="ECO:0000256" key="1">
    <source>
        <dbReference type="SAM" id="SignalP"/>
    </source>
</evidence>
<accession>A0A6L5YUQ1</accession>
<organism evidence="2 3">
    <name type="scientific">Halovulum marinum</name>
    <dbReference type="NCBI Taxonomy" id="2662447"/>
    <lineage>
        <taxon>Bacteria</taxon>
        <taxon>Pseudomonadati</taxon>
        <taxon>Pseudomonadota</taxon>
        <taxon>Alphaproteobacteria</taxon>
        <taxon>Rhodobacterales</taxon>
        <taxon>Paracoccaceae</taxon>
        <taxon>Halovulum</taxon>
    </lineage>
</organism>
<gene>
    <name evidence="2" type="ORF">GE300_00005</name>
</gene>
<keyword evidence="3" id="KW-1185">Reference proteome</keyword>
<reference evidence="2 3" key="1">
    <citation type="submission" date="2019-10" db="EMBL/GenBank/DDBJ databases">
        <title>Cognatihalovulum marinum gen. nov. sp. nov., a new member of the family Rhodobacteraceae isolated from deep seawater of the Northwest Indian Ocean.</title>
        <authorList>
            <person name="Ruan C."/>
            <person name="Wang J."/>
            <person name="Zheng X."/>
            <person name="Song L."/>
            <person name="Zhu Y."/>
            <person name="Huang Y."/>
            <person name="Lu Z."/>
            <person name="Du W."/>
            <person name="Huang L."/>
            <person name="Dai X."/>
        </authorList>
    </citation>
    <scope>NUCLEOTIDE SEQUENCE [LARGE SCALE GENOMIC DNA]</scope>
    <source>
        <strain evidence="2 3">2CG4</strain>
    </source>
</reference>
<dbReference type="Pfam" id="PF06707">
    <property type="entry name" value="DUF1194"/>
    <property type="match status" value="1"/>
</dbReference>
<keyword evidence="1" id="KW-0732">Signal</keyword>
<evidence type="ECO:0000313" key="3">
    <source>
        <dbReference type="Proteomes" id="UP000474957"/>
    </source>
</evidence>
<dbReference type="RefSeq" id="WP_154443667.1">
    <property type="nucleotide sequence ID" value="NZ_WIND01000001.1"/>
</dbReference>
<feature type="chain" id="PRO_5026985539" evidence="1">
    <location>
        <begin position="20"/>
        <end position="225"/>
    </location>
</feature>
<sequence length="225" mass="24169">MIRALALAVLLALAGPAAAQCRLALTLALDVSSSVDAREYRLQLEGLARAFEDRQVRAALFALPSEVVALQVYEWSGIGQQALVQDWVELRGAADLDRLVARLRTRERGFADAPTALGAALRYGLAQLRRAPACAARKIDVSGDGQSNVGPPPQALRIPPALADLTINGLAIESDEVALARYYRSFVVRGPGAFVEVAADFDDYARAIRAKLIRELGVPRLGALR</sequence>
<dbReference type="SUPFAM" id="SSF53300">
    <property type="entry name" value="vWA-like"/>
    <property type="match status" value="1"/>
</dbReference>
<feature type="signal peptide" evidence="1">
    <location>
        <begin position="1"/>
        <end position="19"/>
    </location>
</feature>
<dbReference type="InterPro" id="IPR010607">
    <property type="entry name" value="DUF1194"/>
</dbReference>
<dbReference type="Proteomes" id="UP000474957">
    <property type="component" value="Unassembled WGS sequence"/>
</dbReference>
<dbReference type="AlphaFoldDB" id="A0A6L5YUQ1"/>
<protein>
    <submittedName>
        <fullName evidence="2">DUF1194 domain-containing protein</fullName>
    </submittedName>
</protein>
<dbReference type="EMBL" id="WIND01000001">
    <property type="protein sequence ID" value="MSU87997.1"/>
    <property type="molecule type" value="Genomic_DNA"/>
</dbReference>
<dbReference type="InterPro" id="IPR036465">
    <property type="entry name" value="vWFA_dom_sf"/>
</dbReference>